<reference evidence="1" key="1">
    <citation type="submission" date="2014-11" db="EMBL/GenBank/DDBJ databases">
        <authorList>
            <person name="Amaro Gonzalez C."/>
        </authorList>
    </citation>
    <scope>NUCLEOTIDE SEQUENCE</scope>
</reference>
<protein>
    <submittedName>
        <fullName evidence="1">Uncharacterized protein</fullName>
    </submittedName>
</protein>
<name>A0A0E9RK19_ANGAN</name>
<proteinExistence type="predicted"/>
<sequence>MPSNNLIKKTNTKRPIIIYSVRSAVSFYTVASWEHTFCNSKPHISQDNFTVLHVSYCLH</sequence>
<dbReference type="EMBL" id="GBXM01079410">
    <property type="protein sequence ID" value="JAH29167.1"/>
    <property type="molecule type" value="Transcribed_RNA"/>
</dbReference>
<dbReference type="AlphaFoldDB" id="A0A0E9RK19"/>
<organism evidence="1">
    <name type="scientific">Anguilla anguilla</name>
    <name type="common">European freshwater eel</name>
    <name type="synonym">Muraena anguilla</name>
    <dbReference type="NCBI Taxonomy" id="7936"/>
    <lineage>
        <taxon>Eukaryota</taxon>
        <taxon>Metazoa</taxon>
        <taxon>Chordata</taxon>
        <taxon>Craniata</taxon>
        <taxon>Vertebrata</taxon>
        <taxon>Euteleostomi</taxon>
        <taxon>Actinopterygii</taxon>
        <taxon>Neopterygii</taxon>
        <taxon>Teleostei</taxon>
        <taxon>Anguilliformes</taxon>
        <taxon>Anguillidae</taxon>
        <taxon>Anguilla</taxon>
    </lineage>
</organism>
<reference evidence="1" key="2">
    <citation type="journal article" date="2015" name="Fish Shellfish Immunol.">
        <title>Early steps in the European eel (Anguilla anguilla)-Vibrio vulnificus interaction in the gills: Role of the RtxA13 toxin.</title>
        <authorList>
            <person name="Callol A."/>
            <person name="Pajuelo D."/>
            <person name="Ebbesson L."/>
            <person name="Teles M."/>
            <person name="MacKenzie S."/>
            <person name="Amaro C."/>
        </authorList>
    </citation>
    <scope>NUCLEOTIDE SEQUENCE</scope>
</reference>
<accession>A0A0E9RK19</accession>
<evidence type="ECO:0000313" key="1">
    <source>
        <dbReference type="EMBL" id="JAH29167.1"/>
    </source>
</evidence>